<organism evidence="1 2">
    <name type="scientific">Pseudomonas machongensis</name>
    <dbReference type="NCBI Taxonomy" id="3110229"/>
    <lineage>
        <taxon>Bacteria</taxon>
        <taxon>Pseudomonadati</taxon>
        <taxon>Pseudomonadota</taxon>
        <taxon>Gammaproteobacteria</taxon>
        <taxon>Pseudomonadales</taxon>
        <taxon>Pseudomonadaceae</taxon>
        <taxon>Pseudomonas</taxon>
    </lineage>
</organism>
<proteinExistence type="predicted"/>
<dbReference type="RefSeq" id="WP_186707750.1">
    <property type="nucleotide sequence ID" value="NZ_JAYFUI010000034.1"/>
</dbReference>
<reference evidence="1 2" key="1">
    <citation type="submission" date="2023-12" db="EMBL/GenBank/DDBJ databases">
        <title>Pseudomonas machongensis sp. nov., isolated from wilted pepper plants (Capsicum annuum).</title>
        <authorList>
            <person name="Qiu M."/>
            <person name="Li Y."/>
            <person name="Liu Q."/>
            <person name="Zhang X."/>
            <person name="Huang Y."/>
            <person name="Guo R."/>
            <person name="Hu M."/>
            <person name="Zhou J."/>
            <person name="Zhou X."/>
        </authorList>
    </citation>
    <scope>NUCLEOTIDE SEQUENCE [LARGE SCALE GENOMIC DNA]</scope>
    <source>
        <strain evidence="1 2">MH2</strain>
    </source>
</reference>
<evidence type="ECO:0000313" key="2">
    <source>
        <dbReference type="Proteomes" id="UP001302573"/>
    </source>
</evidence>
<sequence>MQQPVRTLNAANIQAIKQEFENSLACIGASIQGQSGVQLLTSIKRVKVGTGPYPDVTLFEAANRIMSDLVILNGVAGLLREATFPFTEYTVEFGNEDKNGYDIRASSPTETLIGEAFNVAPSFFQGKKATALQKLRKASTPARYRILMFNADARPARYAAKHEPFVYHVCVDIERGDIDVQAGKNCLDFLKQQRSPIEAC</sequence>
<dbReference type="Proteomes" id="UP001302573">
    <property type="component" value="Unassembled WGS sequence"/>
</dbReference>
<dbReference type="EMBL" id="JAYFUI010000034">
    <property type="protein sequence ID" value="MEA5669954.1"/>
    <property type="molecule type" value="Genomic_DNA"/>
</dbReference>
<name>A0ABU5V9B8_9PSED</name>
<keyword evidence="2" id="KW-1185">Reference proteome</keyword>
<evidence type="ECO:0000313" key="1">
    <source>
        <dbReference type="EMBL" id="MEA5669954.1"/>
    </source>
</evidence>
<protein>
    <submittedName>
        <fullName evidence="1">Uncharacterized protein</fullName>
    </submittedName>
</protein>
<comment type="caution">
    <text evidence="1">The sequence shown here is derived from an EMBL/GenBank/DDBJ whole genome shotgun (WGS) entry which is preliminary data.</text>
</comment>
<gene>
    <name evidence="1" type="ORF">VA602_01225</name>
</gene>
<accession>A0ABU5V9B8</accession>